<dbReference type="RefSeq" id="WP_306384727.1">
    <property type="nucleotide sequence ID" value="NZ_JASAYN010000006.1"/>
</dbReference>
<accession>A0AAJ6P109</accession>
<sequence length="170" mass="19793">MKDQVKNLSFSLERSMRYHSKRRAFFNFWEKFTNFISIVLSSGAIYAFSQNHPKFAITSSLVLTIFSALTLVIGFSEKAREHLEFELSFANLKKRLLLSDKSQKLIDEIRAEINILDAKESEPLTVLEQVCYNEQVIADGLSDDLLTPITWYQRLFAQYFSVCPEKMFKK</sequence>
<name>A0AAJ6P109_9PAST</name>
<keyword evidence="1" id="KW-0812">Transmembrane</keyword>
<evidence type="ECO:0000313" key="2">
    <source>
        <dbReference type="EMBL" id="MDP8173148.1"/>
    </source>
</evidence>
<gene>
    <name evidence="2" type="ORF">QJU93_07230</name>
</gene>
<proteinExistence type="predicted"/>
<protein>
    <submittedName>
        <fullName evidence="2">Uncharacterized protein</fullName>
    </submittedName>
</protein>
<comment type="caution">
    <text evidence="2">The sequence shown here is derived from an EMBL/GenBank/DDBJ whole genome shotgun (WGS) entry which is preliminary data.</text>
</comment>
<keyword evidence="1" id="KW-1133">Transmembrane helix</keyword>
<dbReference type="EMBL" id="JASAYQ010000011">
    <property type="protein sequence ID" value="MDP8173148.1"/>
    <property type="molecule type" value="Genomic_DNA"/>
</dbReference>
<keyword evidence="1" id="KW-0472">Membrane</keyword>
<reference evidence="2" key="1">
    <citation type="journal article" date="2023" name="Front. Microbiol.">
        <title>Phylogeography and host specificity of Pasteurellaceae pathogenic to sea-farmed fish in the north-east Atlantic.</title>
        <authorList>
            <person name="Gulla S."/>
            <person name="Colquhoun D.J."/>
            <person name="Olsen A.B."/>
            <person name="Spilsberg B."/>
            <person name="Lagesen K."/>
            <person name="Aakesson C.P."/>
            <person name="Strom S."/>
            <person name="Manji F."/>
            <person name="Birkbeck T.H."/>
            <person name="Nilsen H.K."/>
        </authorList>
    </citation>
    <scope>NUCLEOTIDE SEQUENCE</scope>
    <source>
        <strain evidence="2">TW16_20</strain>
    </source>
</reference>
<feature type="transmembrane region" description="Helical" evidence="1">
    <location>
        <begin position="24"/>
        <end position="49"/>
    </location>
</feature>
<organism evidence="2 3">
    <name type="scientific">Phocoenobacter skyensis</name>
    <dbReference type="NCBI Taxonomy" id="97481"/>
    <lineage>
        <taxon>Bacteria</taxon>
        <taxon>Pseudomonadati</taxon>
        <taxon>Pseudomonadota</taxon>
        <taxon>Gammaproteobacteria</taxon>
        <taxon>Pasteurellales</taxon>
        <taxon>Pasteurellaceae</taxon>
        <taxon>Phocoenobacter</taxon>
    </lineage>
</organism>
<feature type="transmembrane region" description="Helical" evidence="1">
    <location>
        <begin position="55"/>
        <end position="75"/>
    </location>
</feature>
<dbReference type="AlphaFoldDB" id="A0AAJ6P109"/>
<evidence type="ECO:0000313" key="3">
    <source>
        <dbReference type="Proteomes" id="UP001236239"/>
    </source>
</evidence>
<dbReference type="Proteomes" id="UP001236239">
    <property type="component" value="Unassembled WGS sequence"/>
</dbReference>
<evidence type="ECO:0000256" key="1">
    <source>
        <dbReference type="SAM" id="Phobius"/>
    </source>
</evidence>